<feature type="chain" id="PRO_5032671996" description="Thaumatin-like protein" evidence="2">
    <location>
        <begin position="22"/>
        <end position="225"/>
    </location>
</feature>
<keyword evidence="2" id="KW-0732">Signal</keyword>
<dbReference type="SUPFAM" id="SSF49870">
    <property type="entry name" value="Osmotin, thaumatin-like protein"/>
    <property type="match status" value="1"/>
</dbReference>
<dbReference type="PRINTS" id="PR00347">
    <property type="entry name" value="THAUMATIN"/>
</dbReference>
<dbReference type="OrthoDB" id="655105at2759"/>
<organism evidence="3 4">
    <name type="scientific">Digitaria exilis</name>
    <dbReference type="NCBI Taxonomy" id="1010633"/>
    <lineage>
        <taxon>Eukaryota</taxon>
        <taxon>Viridiplantae</taxon>
        <taxon>Streptophyta</taxon>
        <taxon>Embryophyta</taxon>
        <taxon>Tracheophyta</taxon>
        <taxon>Spermatophyta</taxon>
        <taxon>Magnoliopsida</taxon>
        <taxon>Liliopsida</taxon>
        <taxon>Poales</taxon>
        <taxon>Poaceae</taxon>
        <taxon>PACMAD clade</taxon>
        <taxon>Panicoideae</taxon>
        <taxon>Panicodae</taxon>
        <taxon>Paniceae</taxon>
        <taxon>Anthephorinae</taxon>
        <taxon>Digitaria</taxon>
    </lineage>
</organism>
<dbReference type="Pfam" id="PF00314">
    <property type="entry name" value="Thaumatin"/>
    <property type="match status" value="1"/>
</dbReference>
<sequence length="225" mass="23088">MATRAVCRALVSFLVILTVSAEGSWPSNSGDFDPPPKADTLNIKNPKPGSQPLSFTPVELKAYEYTLGIPLPHGWSGRIWGRTDCSTDAGGNFTCATGDCGSGNLEYQSGEPSPAATVAEFALGKNGGGADAYGVSLADGYNLPLLVTPYYTNQTGGGRCAPATCAVDDLDGACPPDQQVKVSGRVVGCKAGSSVSLQKACPEAKGSGSFSCAVVDNTYTVTFCP</sequence>
<name>A0A835BQA2_9POAL</name>
<keyword evidence="4" id="KW-1185">Reference proteome</keyword>
<evidence type="ECO:0000313" key="3">
    <source>
        <dbReference type="EMBL" id="KAF8704249.1"/>
    </source>
</evidence>
<evidence type="ECO:0000313" key="4">
    <source>
        <dbReference type="Proteomes" id="UP000636709"/>
    </source>
</evidence>
<proteinExistence type="predicted"/>
<gene>
    <name evidence="3" type="ORF">HU200_031747</name>
</gene>
<feature type="signal peptide" evidence="2">
    <location>
        <begin position="1"/>
        <end position="21"/>
    </location>
</feature>
<reference evidence="3" key="1">
    <citation type="submission" date="2020-07" db="EMBL/GenBank/DDBJ databases">
        <title>Genome sequence and genetic diversity analysis of an under-domesticated orphan crop, white fonio (Digitaria exilis).</title>
        <authorList>
            <person name="Bennetzen J.L."/>
            <person name="Chen S."/>
            <person name="Ma X."/>
            <person name="Wang X."/>
            <person name="Yssel A.E.J."/>
            <person name="Chaluvadi S.R."/>
            <person name="Johnson M."/>
            <person name="Gangashetty P."/>
            <person name="Hamidou F."/>
            <person name="Sanogo M.D."/>
            <person name="Zwaenepoel A."/>
            <person name="Wallace J."/>
            <person name="Van De Peer Y."/>
            <person name="Van Deynze A."/>
        </authorList>
    </citation>
    <scope>NUCLEOTIDE SEQUENCE</scope>
    <source>
        <tissue evidence="3">Leaves</tissue>
    </source>
</reference>
<evidence type="ECO:0000256" key="2">
    <source>
        <dbReference type="SAM" id="SignalP"/>
    </source>
</evidence>
<dbReference type="Gene3D" id="2.60.110.10">
    <property type="entry name" value="Thaumatin"/>
    <property type="match status" value="1"/>
</dbReference>
<dbReference type="PROSITE" id="PS51367">
    <property type="entry name" value="THAUMATIN_2"/>
    <property type="match status" value="1"/>
</dbReference>
<feature type="region of interest" description="Disordered" evidence="1">
    <location>
        <begin position="25"/>
        <end position="50"/>
    </location>
</feature>
<comment type="caution">
    <text evidence="3">The sequence shown here is derived from an EMBL/GenBank/DDBJ whole genome shotgun (WGS) entry which is preliminary data.</text>
</comment>
<dbReference type="InterPro" id="IPR037176">
    <property type="entry name" value="Osmotin/thaumatin-like_sf"/>
</dbReference>
<dbReference type="SMART" id="SM00205">
    <property type="entry name" value="THN"/>
    <property type="match status" value="1"/>
</dbReference>
<dbReference type="InterPro" id="IPR001938">
    <property type="entry name" value="Thaumatin"/>
</dbReference>
<dbReference type="Proteomes" id="UP000636709">
    <property type="component" value="Unassembled WGS sequence"/>
</dbReference>
<evidence type="ECO:0000256" key="1">
    <source>
        <dbReference type="SAM" id="MobiDB-lite"/>
    </source>
</evidence>
<protein>
    <recommendedName>
        <fullName evidence="5">Thaumatin-like protein</fullName>
    </recommendedName>
</protein>
<accession>A0A835BQA2</accession>
<dbReference type="EMBL" id="JACEFO010001776">
    <property type="protein sequence ID" value="KAF8704249.1"/>
    <property type="molecule type" value="Genomic_DNA"/>
</dbReference>
<dbReference type="AlphaFoldDB" id="A0A835BQA2"/>
<dbReference type="PANTHER" id="PTHR31048">
    <property type="entry name" value="OS03G0233200 PROTEIN"/>
    <property type="match status" value="1"/>
</dbReference>
<evidence type="ECO:0008006" key="5">
    <source>
        <dbReference type="Google" id="ProtNLM"/>
    </source>
</evidence>